<keyword evidence="2" id="KW-1185">Reference proteome</keyword>
<name>A0A5M9JR33_MONFR</name>
<comment type="caution">
    <text evidence="1">The sequence shown here is derived from an EMBL/GenBank/DDBJ whole genome shotgun (WGS) entry which is preliminary data.</text>
</comment>
<accession>A0A5M9JR33</accession>
<dbReference type="EMBL" id="VICG01000006">
    <property type="protein sequence ID" value="KAA8571157.1"/>
    <property type="molecule type" value="Genomic_DNA"/>
</dbReference>
<evidence type="ECO:0000313" key="2">
    <source>
        <dbReference type="Proteomes" id="UP000322873"/>
    </source>
</evidence>
<gene>
    <name evidence="1" type="ORF">EYC84_000502</name>
</gene>
<protein>
    <submittedName>
        <fullName evidence="1">Uncharacterized protein</fullName>
    </submittedName>
</protein>
<dbReference type="VEuPathDB" id="FungiDB:MFRU_058g00240"/>
<sequence>MSLQNTHWICCRRFKEPEGTSAVIKPTFQESRDLFRGGQRNESTVEQCTYCLNLICEQCEVKEDGKALLGIGKSFFEGAFVNGRPVVASEDDWLDVSQGCGIRRPVAAPKDDMLHASRGNEATSRSVAALEYVASQGSGIGRPVVASEDDEKLSDTQTSAKEMMRRDIAAVVNEIRSD</sequence>
<dbReference type="Proteomes" id="UP000322873">
    <property type="component" value="Unassembled WGS sequence"/>
</dbReference>
<dbReference type="AlphaFoldDB" id="A0A5M9JR33"/>
<proteinExistence type="predicted"/>
<organism evidence="1 2">
    <name type="scientific">Monilinia fructicola</name>
    <name type="common">Brown rot fungus</name>
    <name type="synonym">Ciboria fructicola</name>
    <dbReference type="NCBI Taxonomy" id="38448"/>
    <lineage>
        <taxon>Eukaryota</taxon>
        <taxon>Fungi</taxon>
        <taxon>Dikarya</taxon>
        <taxon>Ascomycota</taxon>
        <taxon>Pezizomycotina</taxon>
        <taxon>Leotiomycetes</taxon>
        <taxon>Helotiales</taxon>
        <taxon>Sclerotiniaceae</taxon>
        <taxon>Monilinia</taxon>
    </lineage>
</organism>
<evidence type="ECO:0000313" key="1">
    <source>
        <dbReference type="EMBL" id="KAA8571157.1"/>
    </source>
</evidence>
<reference evidence="1 2" key="1">
    <citation type="submission" date="2019-06" db="EMBL/GenBank/DDBJ databases">
        <title>Genome Sequence of the Brown Rot Fungal Pathogen Monilinia fructicola.</title>
        <authorList>
            <person name="De Miccolis Angelini R.M."/>
            <person name="Landi L."/>
            <person name="Abate D."/>
            <person name="Pollastro S."/>
            <person name="Romanazzi G."/>
            <person name="Faretra F."/>
        </authorList>
    </citation>
    <scope>NUCLEOTIDE SEQUENCE [LARGE SCALE GENOMIC DNA]</scope>
    <source>
        <strain evidence="1 2">Mfrc123</strain>
    </source>
</reference>